<evidence type="ECO:0000313" key="1">
    <source>
        <dbReference type="EMBL" id="KAI8548420.1"/>
    </source>
</evidence>
<dbReference type="EMBL" id="CM046394">
    <property type="protein sequence ID" value="KAI8548420.1"/>
    <property type="molecule type" value="Genomic_DNA"/>
</dbReference>
<organism evidence="1 2">
    <name type="scientific">Rhododendron molle</name>
    <name type="common">Chinese azalea</name>
    <name type="synonym">Azalea mollis</name>
    <dbReference type="NCBI Taxonomy" id="49168"/>
    <lineage>
        <taxon>Eukaryota</taxon>
        <taxon>Viridiplantae</taxon>
        <taxon>Streptophyta</taxon>
        <taxon>Embryophyta</taxon>
        <taxon>Tracheophyta</taxon>
        <taxon>Spermatophyta</taxon>
        <taxon>Magnoliopsida</taxon>
        <taxon>eudicotyledons</taxon>
        <taxon>Gunneridae</taxon>
        <taxon>Pentapetalae</taxon>
        <taxon>asterids</taxon>
        <taxon>Ericales</taxon>
        <taxon>Ericaceae</taxon>
        <taxon>Ericoideae</taxon>
        <taxon>Rhodoreae</taxon>
        <taxon>Rhododendron</taxon>
    </lineage>
</organism>
<reference evidence="1" key="1">
    <citation type="submission" date="2022-02" db="EMBL/GenBank/DDBJ databases">
        <title>Plant Genome Project.</title>
        <authorList>
            <person name="Zhang R.-G."/>
        </authorList>
    </citation>
    <scope>NUCLEOTIDE SEQUENCE</scope>
    <source>
        <strain evidence="1">AT1</strain>
    </source>
</reference>
<evidence type="ECO:0000313" key="2">
    <source>
        <dbReference type="Proteomes" id="UP001062846"/>
    </source>
</evidence>
<name>A0ACC0N574_RHOML</name>
<comment type="caution">
    <text evidence="1">The sequence shown here is derived from an EMBL/GenBank/DDBJ whole genome shotgun (WGS) entry which is preliminary data.</text>
</comment>
<accession>A0ACC0N574</accession>
<protein>
    <submittedName>
        <fullName evidence="1">Uncharacterized protein</fullName>
    </submittedName>
</protein>
<keyword evidence="2" id="KW-1185">Reference proteome</keyword>
<sequence>MAIRHILSPSRRSATRSLRSLSTASAVATATATASKPLPSPPPPDAMTYDHLALSVNQKLKLLHNPDPSFSTHNSPHPTLADHTPILSSPLTRITILPSGLRIATESDLASKTATFCLLNKLGMRVLSLSSQLSYITIKSLSHQTLER</sequence>
<dbReference type="Proteomes" id="UP001062846">
    <property type="component" value="Chromosome 7"/>
</dbReference>
<proteinExistence type="predicted"/>
<gene>
    <name evidence="1" type="ORF">RHMOL_Rhmol07G0272400</name>
</gene>